<dbReference type="GeneID" id="115891217"/>
<feature type="coiled-coil region" evidence="1">
    <location>
        <begin position="4"/>
        <end position="59"/>
    </location>
</feature>
<dbReference type="InParanoid" id="A0A6J2YWD5"/>
<gene>
    <name evidence="3" type="primary">LOC115891217</name>
</gene>
<evidence type="ECO:0000313" key="2">
    <source>
        <dbReference type="Proteomes" id="UP000504635"/>
    </source>
</evidence>
<dbReference type="PANTHER" id="PTHR22954:SF3">
    <property type="entry name" value="PROTEIN CBG08539"/>
    <property type="match status" value="1"/>
</dbReference>
<evidence type="ECO:0000313" key="3">
    <source>
        <dbReference type="RefSeq" id="XP_030767501.1"/>
    </source>
</evidence>
<dbReference type="KEGG" id="soy:115891217"/>
<dbReference type="Proteomes" id="UP000504635">
    <property type="component" value="Unplaced"/>
</dbReference>
<name>A0A6J2YWD5_SITOR</name>
<sequence>MSEEANLKAKKASLKREIETRLENIEPGLNEFTEIILQLGILINNVEELDLEEAEYEKKYFEVVGKAKSIIKIYYNESDKNSAQDQFAPGSASINNSLNNIGITNNPCIKPSIKLPPITLPKFNGHYCSWLEFKDTFTSLIDQNECLNETQKFFYLKSSLDKSVLEVIQSVEVTANNYKVAWQILVDRFENKALMIHNHIQSIFEHPKLTHESHKDLRHLYDTVTKHLGSLKSLGENTDSLGSINNLYLGK</sequence>
<dbReference type="AlphaFoldDB" id="A0A6J2YWD5"/>
<reference evidence="3" key="1">
    <citation type="submission" date="2025-08" db="UniProtKB">
        <authorList>
            <consortium name="RefSeq"/>
        </authorList>
    </citation>
    <scope>IDENTIFICATION</scope>
    <source>
        <tissue evidence="3">Gonads</tissue>
    </source>
</reference>
<dbReference type="PANTHER" id="PTHR22954">
    <property type="entry name" value="RETROVIRAL PROTEASE-RELATED"/>
    <property type="match status" value="1"/>
</dbReference>
<accession>A0A6J2YWD5</accession>
<dbReference type="OrthoDB" id="6778137at2759"/>
<dbReference type="Pfam" id="PF03564">
    <property type="entry name" value="DUF1759"/>
    <property type="match status" value="1"/>
</dbReference>
<keyword evidence="2" id="KW-1185">Reference proteome</keyword>
<evidence type="ECO:0000256" key="1">
    <source>
        <dbReference type="SAM" id="Coils"/>
    </source>
</evidence>
<dbReference type="RefSeq" id="XP_030767501.1">
    <property type="nucleotide sequence ID" value="XM_030911641.1"/>
</dbReference>
<protein>
    <submittedName>
        <fullName evidence="3">Uncharacterized protein LOC115891217</fullName>
    </submittedName>
</protein>
<proteinExistence type="predicted"/>
<organism evidence="2 3">
    <name type="scientific">Sitophilus oryzae</name>
    <name type="common">Rice weevil</name>
    <name type="synonym">Curculio oryzae</name>
    <dbReference type="NCBI Taxonomy" id="7048"/>
    <lineage>
        <taxon>Eukaryota</taxon>
        <taxon>Metazoa</taxon>
        <taxon>Ecdysozoa</taxon>
        <taxon>Arthropoda</taxon>
        <taxon>Hexapoda</taxon>
        <taxon>Insecta</taxon>
        <taxon>Pterygota</taxon>
        <taxon>Neoptera</taxon>
        <taxon>Endopterygota</taxon>
        <taxon>Coleoptera</taxon>
        <taxon>Polyphaga</taxon>
        <taxon>Cucujiformia</taxon>
        <taxon>Curculionidae</taxon>
        <taxon>Dryophthorinae</taxon>
        <taxon>Sitophilus</taxon>
    </lineage>
</organism>
<dbReference type="InterPro" id="IPR005312">
    <property type="entry name" value="DUF1759"/>
</dbReference>
<keyword evidence="1" id="KW-0175">Coiled coil</keyword>